<dbReference type="InterPro" id="IPR013651">
    <property type="entry name" value="ATP-grasp_RimK-type"/>
</dbReference>
<dbReference type="EC" id="6.3.2.32" evidence="3"/>
<evidence type="ECO:0000313" key="3">
    <source>
        <dbReference type="EMBL" id="MBP2256650.1"/>
    </source>
</evidence>
<evidence type="ECO:0000313" key="4">
    <source>
        <dbReference type="Proteomes" id="UP001519294"/>
    </source>
</evidence>
<dbReference type="RefSeq" id="WP_029268598.1">
    <property type="nucleotide sequence ID" value="NZ_JAGIKX010000002.1"/>
</dbReference>
<dbReference type="PANTHER" id="PTHR21621">
    <property type="entry name" value="RIBOSOMAL PROTEIN S6 MODIFICATION PROTEIN"/>
    <property type="match status" value="1"/>
</dbReference>
<dbReference type="GO" id="GO:0043774">
    <property type="term" value="F:coenzyme F420-2 alpha-glutamyl ligase activity"/>
    <property type="evidence" value="ECO:0007669"/>
    <property type="project" value="UniProtKB-EC"/>
</dbReference>
<evidence type="ECO:0000259" key="2">
    <source>
        <dbReference type="PROSITE" id="PS50975"/>
    </source>
</evidence>
<dbReference type="PANTHER" id="PTHR21621:SF0">
    <property type="entry name" value="BETA-CITRYLGLUTAMATE SYNTHASE B-RELATED"/>
    <property type="match status" value="1"/>
</dbReference>
<evidence type="ECO:0000256" key="1">
    <source>
        <dbReference type="PROSITE-ProRule" id="PRU00409"/>
    </source>
</evidence>
<keyword evidence="4" id="KW-1185">Reference proteome</keyword>
<keyword evidence="1" id="KW-0067">ATP-binding</keyword>
<dbReference type="EMBL" id="JAGIKX010000002">
    <property type="protein sequence ID" value="MBP2256650.1"/>
    <property type="molecule type" value="Genomic_DNA"/>
</dbReference>
<proteinExistence type="predicted"/>
<dbReference type="Proteomes" id="UP001519294">
    <property type="component" value="Unassembled WGS sequence"/>
</dbReference>
<protein>
    <submittedName>
        <fullName evidence="3">Gamma-F420-2:alpha-L-glutamate ligase</fullName>
        <ecNumber evidence="3">6.3.2.32</ecNumber>
    </submittedName>
</protein>
<dbReference type="Gene3D" id="3.40.50.20">
    <property type="match status" value="1"/>
</dbReference>
<keyword evidence="3" id="KW-0436">Ligase</keyword>
<organism evidence="3 4">
    <name type="scientific">Virgibacillus alimentarius</name>
    <dbReference type="NCBI Taxonomy" id="698769"/>
    <lineage>
        <taxon>Bacteria</taxon>
        <taxon>Bacillati</taxon>
        <taxon>Bacillota</taxon>
        <taxon>Bacilli</taxon>
        <taxon>Bacillales</taxon>
        <taxon>Bacillaceae</taxon>
        <taxon>Virgibacillus</taxon>
    </lineage>
</organism>
<name>A0ABS4S581_9BACI</name>
<keyword evidence="1" id="KW-0547">Nucleotide-binding</keyword>
<dbReference type="PROSITE" id="PS50975">
    <property type="entry name" value="ATP_GRASP"/>
    <property type="match status" value="1"/>
</dbReference>
<accession>A0ABS4S581</accession>
<dbReference type="Gene3D" id="3.30.470.20">
    <property type="entry name" value="ATP-grasp fold, B domain"/>
    <property type="match status" value="1"/>
</dbReference>
<gene>
    <name evidence="3" type="ORF">J2Z81_000583</name>
</gene>
<dbReference type="InterPro" id="IPR011761">
    <property type="entry name" value="ATP-grasp"/>
</dbReference>
<feature type="domain" description="ATP-grasp" evidence="2">
    <location>
        <begin position="103"/>
        <end position="280"/>
    </location>
</feature>
<dbReference type="SUPFAM" id="SSF56059">
    <property type="entry name" value="Glutathione synthetase ATP-binding domain-like"/>
    <property type="match status" value="1"/>
</dbReference>
<sequence>MQEGWLIYNKQDAEKNKTFIDWFIGEAYLQNLSLKLIFREELTIGIMNNERIIYKNGKRITQPDFAIVRTIEPLLNKHLEACGITAFNSSNVARICNNKALTHHYITDLSIPMVDTIYIKKELITATPPISYPFVIKDVLGRGGKQVYMIENYQEWLEGIEKYIENDIIIQRCDVQLGKDIRVFVVGKEIIGAVLRMSTNDFRANFKLGGSARWYELNDNETSMINKIINYFDFDMVGIDFLIGANGEMLFNEIEDVVGSRTLSSVSHINILREYVKHIKQKLSN</sequence>
<dbReference type="Pfam" id="PF08443">
    <property type="entry name" value="RimK"/>
    <property type="match status" value="1"/>
</dbReference>
<comment type="caution">
    <text evidence="3">The sequence shown here is derived from an EMBL/GenBank/DDBJ whole genome shotgun (WGS) entry which is preliminary data.</text>
</comment>
<reference evidence="3 4" key="1">
    <citation type="submission" date="2021-03" db="EMBL/GenBank/DDBJ databases">
        <title>Genomic Encyclopedia of Type Strains, Phase IV (KMG-IV): sequencing the most valuable type-strain genomes for metagenomic binning, comparative biology and taxonomic classification.</title>
        <authorList>
            <person name="Goeker M."/>
        </authorList>
    </citation>
    <scope>NUCLEOTIDE SEQUENCE [LARGE SCALE GENOMIC DNA]</scope>
    <source>
        <strain evidence="3 4">DSM 25790</strain>
    </source>
</reference>